<protein>
    <submittedName>
        <fullName evidence="1 2">Uncharacterized protein</fullName>
    </submittedName>
</protein>
<evidence type="ECO:0000313" key="3">
    <source>
        <dbReference type="Proteomes" id="UP000002051"/>
    </source>
</evidence>
<reference evidence="2" key="3">
    <citation type="submission" date="2015-04" db="UniProtKB">
        <authorList>
            <consortium name="EnsemblPlants"/>
        </authorList>
    </citation>
    <scope>IDENTIFICATION</scope>
    <source>
        <strain evidence="2">cv. Jemalong A17</strain>
    </source>
</reference>
<sequence length="78" mass="8842">MFSRNNLCKKQSELRQQCLCNHKATTVKAALVAIVILYGIKDRDNKVFTTTIKVASAAIDCDSLQYQESRHDYCDSDL</sequence>
<evidence type="ECO:0000313" key="1">
    <source>
        <dbReference type="EMBL" id="KEH25010.1"/>
    </source>
</evidence>
<organism evidence="1 3">
    <name type="scientific">Medicago truncatula</name>
    <name type="common">Barrel medic</name>
    <name type="synonym">Medicago tribuloides</name>
    <dbReference type="NCBI Taxonomy" id="3880"/>
    <lineage>
        <taxon>Eukaryota</taxon>
        <taxon>Viridiplantae</taxon>
        <taxon>Streptophyta</taxon>
        <taxon>Embryophyta</taxon>
        <taxon>Tracheophyta</taxon>
        <taxon>Spermatophyta</taxon>
        <taxon>Magnoliopsida</taxon>
        <taxon>eudicotyledons</taxon>
        <taxon>Gunneridae</taxon>
        <taxon>Pentapetalae</taxon>
        <taxon>rosids</taxon>
        <taxon>fabids</taxon>
        <taxon>Fabales</taxon>
        <taxon>Fabaceae</taxon>
        <taxon>Papilionoideae</taxon>
        <taxon>50 kb inversion clade</taxon>
        <taxon>NPAAA clade</taxon>
        <taxon>Hologalegina</taxon>
        <taxon>IRL clade</taxon>
        <taxon>Trifolieae</taxon>
        <taxon>Medicago</taxon>
    </lineage>
</organism>
<dbReference type="EMBL" id="CM001222">
    <property type="protein sequence ID" value="KEH25010.1"/>
    <property type="molecule type" value="Genomic_DNA"/>
</dbReference>
<reference evidence="1 3" key="2">
    <citation type="journal article" date="2014" name="BMC Genomics">
        <title>An improved genome release (version Mt4.0) for the model legume Medicago truncatula.</title>
        <authorList>
            <person name="Tang H."/>
            <person name="Krishnakumar V."/>
            <person name="Bidwell S."/>
            <person name="Rosen B."/>
            <person name="Chan A."/>
            <person name="Zhou S."/>
            <person name="Gentzbittel L."/>
            <person name="Childs K.L."/>
            <person name="Yandell M."/>
            <person name="Gundlach H."/>
            <person name="Mayer K.F."/>
            <person name="Schwartz D.C."/>
            <person name="Town C.D."/>
        </authorList>
    </citation>
    <scope>GENOME REANNOTATION</scope>
    <source>
        <strain evidence="1">A17</strain>
        <strain evidence="2 3">cv. Jemalong A17</strain>
    </source>
</reference>
<dbReference type="AlphaFoldDB" id="A0A072UGT8"/>
<proteinExistence type="predicted"/>
<evidence type="ECO:0000313" key="2">
    <source>
        <dbReference type="EnsemblPlants" id="KEH25010"/>
    </source>
</evidence>
<accession>A0A072UGT8</accession>
<name>A0A072UGT8_MEDTR</name>
<gene>
    <name evidence="1" type="ordered locus">MTR_6g012387</name>
</gene>
<dbReference type="HOGENOM" id="CLU_2625721_0_0_1"/>
<dbReference type="Proteomes" id="UP000002051">
    <property type="component" value="Chromosome 6"/>
</dbReference>
<dbReference type="EnsemblPlants" id="KEH25010">
    <property type="protein sequence ID" value="KEH25010"/>
    <property type="gene ID" value="MTR_6g012387"/>
</dbReference>
<keyword evidence="3" id="KW-1185">Reference proteome</keyword>
<reference evidence="1 3" key="1">
    <citation type="journal article" date="2011" name="Nature">
        <title>The Medicago genome provides insight into the evolution of rhizobial symbioses.</title>
        <authorList>
            <person name="Young N.D."/>
            <person name="Debelle F."/>
            <person name="Oldroyd G.E."/>
            <person name="Geurts R."/>
            <person name="Cannon S.B."/>
            <person name="Udvardi M.K."/>
            <person name="Benedito V.A."/>
            <person name="Mayer K.F."/>
            <person name="Gouzy J."/>
            <person name="Schoof H."/>
            <person name="Van de Peer Y."/>
            <person name="Proost S."/>
            <person name="Cook D.R."/>
            <person name="Meyers B.C."/>
            <person name="Spannagl M."/>
            <person name="Cheung F."/>
            <person name="De Mita S."/>
            <person name="Krishnakumar V."/>
            <person name="Gundlach H."/>
            <person name="Zhou S."/>
            <person name="Mudge J."/>
            <person name="Bharti A.K."/>
            <person name="Murray J.D."/>
            <person name="Naoumkina M.A."/>
            <person name="Rosen B."/>
            <person name="Silverstein K.A."/>
            <person name="Tang H."/>
            <person name="Rombauts S."/>
            <person name="Zhao P.X."/>
            <person name="Zhou P."/>
            <person name="Barbe V."/>
            <person name="Bardou P."/>
            <person name="Bechner M."/>
            <person name="Bellec A."/>
            <person name="Berger A."/>
            <person name="Berges H."/>
            <person name="Bidwell S."/>
            <person name="Bisseling T."/>
            <person name="Choisne N."/>
            <person name="Couloux A."/>
            <person name="Denny R."/>
            <person name="Deshpande S."/>
            <person name="Dai X."/>
            <person name="Doyle J.J."/>
            <person name="Dudez A.M."/>
            <person name="Farmer A.D."/>
            <person name="Fouteau S."/>
            <person name="Franken C."/>
            <person name="Gibelin C."/>
            <person name="Gish J."/>
            <person name="Goldstein S."/>
            <person name="Gonzalez A.J."/>
            <person name="Green P.J."/>
            <person name="Hallab A."/>
            <person name="Hartog M."/>
            <person name="Hua A."/>
            <person name="Humphray S.J."/>
            <person name="Jeong D.H."/>
            <person name="Jing Y."/>
            <person name="Jocker A."/>
            <person name="Kenton S.M."/>
            <person name="Kim D.J."/>
            <person name="Klee K."/>
            <person name="Lai H."/>
            <person name="Lang C."/>
            <person name="Lin S."/>
            <person name="Macmil S.L."/>
            <person name="Magdelenat G."/>
            <person name="Matthews L."/>
            <person name="McCorrison J."/>
            <person name="Monaghan E.L."/>
            <person name="Mun J.H."/>
            <person name="Najar F.Z."/>
            <person name="Nicholson C."/>
            <person name="Noirot C."/>
            <person name="O'Bleness M."/>
            <person name="Paule C.R."/>
            <person name="Poulain J."/>
            <person name="Prion F."/>
            <person name="Qin B."/>
            <person name="Qu C."/>
            <person name="Retzel E.F."/>
            <person name="Riddle C."/>
            <person name="Sallet E."/>
            <person name="Samain S."/>
            <person name="Samson N."/>
            <person name="Sanders I."/>
            <person name="Saurat O."/>
            <person name="Scarpelli C."/>
            <person name="Schiex T."/>
            <person name="Segurens B."/>
            <person name="Severin A.J."/>
            <person name="Sherrier D.J."/>
            <person name="Shi R."/>
            <person name="Sims S."/>
            <person name="Singer S.R."/>
            <person name="Sinharoy S."/>
            <person name="Sterck L."/>
            <person name="Viollet A."/>
            <person name="Wang B.B."/>
            <person name="Wang K."/>
            <person name="Wang M."/>
            <person name="Wang X."/>
            <person name="Warfsmann J."/>
            <person name="Weissenbach J."/>
            <person name="White D.D."/>
            <person name="White J.D."/>
            <person name="Wiley G.B."/>
            <person name="Wincker P."/>
            <person name="Xing Y."/>
            <person name="Yang L."/>
            <person name="Yao Z."/>
            <person name="Ying F."/>
            <person name="Zhai J."/>
            <person name="Zhou L."/>
            <person name="Zuber A."/>
            <person name="Denarie J."/>
            <person name="Dixon R.A."/>
            <person name="May G.D."/>
            <person name="Schwartz D.C."/>
            <person name="Rogers J."/>
            <person name="Quetier F."/>
            <person name="Town C.D."/>
            <person name="Roe B.A."/>
        </authorList>
    </citation>
    <scope>NUCLEOTIDE SEQUENCE [LARGE SCALE GENOMIC DNA]</scope>
    <source>
        <strain evidence="1">A17</strain>
        <strain evidence="2 3">cv. Jemalong A17</strain>
    </source>
</reference>